<sequence>VVTSFRNRSAKIGFSRQFVASRIRCRERSKDHVTCDVSMGVDVMTEGTQASSLSDSKRCT</sequence>
<dbReference type="AlphaFoldDB" id="A0A381ZSP1"/>
<evidence type="ECO:0000313" key="1">
    <source>
        <dbReference type="EMBL" id="SVA92298.1"/>
    </source>
</evidence>
<accession>A0A381ZSP1</accession>
<proteinExistence type="predicted"/>
<reference evidence="1" key="1">
    <citation type="submission" date="2018-05" db="EMBL/GenBank/DDBJ databases">
        <authorList>
            <person name="Lanie J.A."/>
            <person name="Ng W.-L."/>
            <person name="Kazmierczak K.M."/>
            <person name="Andrzejewski T.M."/>
            <person name="Davidsen T.M."/>
            <person name="Wayne K.J."/>
            <person name="Tettelin H."/>
            <person name="Glass J.I."/>
            <person name="Rusch D."/>
            <person name="Podicherti R."/>
            <person name="Tsui H.-C.T."/>
            <person name="Winkler M.E."/>
        </authorList>
    </citation>
    <scope>NUCLEOTIDE SEQUENCE</scope>
</reference>
<gene>
    <name evidence="1" type="ORF">METZ01_LOCUS145152</name>
</gene>
<organism evidence="1">
    <name type="scientific">marine metagenome</name>
    <dbReference type="NCBI Taxonomy" id="408172"/>
    <lineage>
        <taxon>unclassified sequences</taxon>
        <taxon>metagenomes</taxon>
        <taxon>ecological metagenomes</taxon>
    </lineage>
</organism>
<name>A0A381ZSP1_9ZZZZ</name>
<dbReference type="EMBL" id="UINC01022516">
    <property type="protein sequence ID" value="SVA92298.1"/>
    <property type="molecule type" value="Genomic_DNA"/>
</dbReference>
<feature type="non-terminal residue" evidence="1">
    <location>
        <position position="1"/>
    </location>
</feature>
<protein>
    <submittedName>
        <fullName evidence="1">Uncharacterized protein</fullName>
    </submittedName>
</protein>